<keyword evidence="1" id="KW-0547">Nucleotide-binding</keyword>
<dbReference type="InterPro" id="IPR027417">
    <property type="entry name" value="P-loop_NTPase"/>
</dbReference>
<dbReference type="PANTHER" id="PTHR43087:SF1">
    <property type="entry name" value="LAO_AO TRANSPORT SYSTEM ATPASE"/>
    <property type="match status" value="1"/>
</dbReference>
<accession>A0A7C5U7B3</accession>
<dbReference type="Gene3D" id="1.20.5.170">
    <property type="match status" value="1"/>
</dbReference>
<dbReference type="GO" id="GO:0016787">
    <property type="term" value="F:hydrolase activity"/>
    <property type="evidence" value="ECO:0007669"/>
    <property type="project" value="UniProtKB-KW"/>
</dbReference>
<protein>
    <recommendedName>
        <fullName evidence="6">Methylmalonyl Co-A mutase-associated GTPase MeaB</fullName>
    </recommendedName>
</protein>
<dbReference type="GO" id="GO:0005525">
    <property type="term" value="F:GTP binding"/>
    <property type="evidence" value="ECO:0007669"/>
    <property type="project" value="UniProtKB-KW"/>
</dbReference>
<dbReference type="EMBL" id="DRXS01000123">
    <property type="protein sequence ID" value="HHR40632.1"/>
    <property type="molecule type" value="Genomic_DNA"/>
</dbReference>
<dbReference type="SUPFAM" id="SSF52540">
    <property type="entry name" value="P-loop containing nucleoside triphosphate hydrolases"/>
    <property type="match status" value="1"/>
</dbReference>
<keyword evidence="3" id="KW-0342">GTP-binding</keyword>
<organism evidence="5">
    <name type="scientific">Caldiarchaeum subterraneum</name>
    <dbReference type="NCBI Taxonomy" id="311458"/>
    <lineage>
        <taxon>Archaea</taxon>
        <taxon>Nitrososphaerota</taxon>
        <taxon>Candidatus Caldarchaeales</taxon>
        <taxon>Candidatus Caldarchaeaceae</taxon>
        <taxon>Candidatus Caldarchaeum</taxon>
    </lineage>
</organism>
<dbReference type="InterPro" id="IPR052040">
    <property type="entry name" value="GTPase/Isobutyryl-CoA_mutase"/>
</dbReference>
<sequence length="251" mass="26826">MSLPQQSIKKKAEKKEEQHHIKEYNIVAGRSNLAELWARVSVSAGFNLNFVWCGESYYLLQGKRSGLDVDELVQLVLAGDVKAVAKSISLVESLSPNAWDFVTKISSKVRGVPVIGFIGPPGSGKSTLIGKTLEHFKKSGLSVAVLAVDPSSPFTGGSVLGDRVRMTHLPADKQIFIRSMATRGAARGITLPVKPVLRIFDAAGYDIIFLETAGAGQTDVAVHETVDLVVVVVTSDMGDSIQAVKAGLLEV</sequence>
<name>A0A7C5U7B3_CALS0</name>
<evidence type="ECO:0000256" key="2">
    <source>
        <dbReference type="ARBA" id="ARBA00022801"/>
    </source>
</evidence>
<evidence type="ECO:0000313" key="5">
    <source>
        <dbReference type="EMBL" id="HHR40632.1"/>
    </source>
</evidence>
<dbReference type="Pfam" id="PF03308">
    <property type="entry name" value="MeaB"/>
    <property type="match status" value="1"/>
</dbReference>
<keyword evidence="4" id="KW-0143">Chaperone</keyword>
<dbReference type="PANTHER" id="PTHR43087">
    <property type="entry name" value="LYSINE/ARGININE/ORNITHINE TRANSPORT SYSTEM KINASE"/>
    <property type="match status" value="1"/>
</dbReference>
<keyword evidence="2" id="KW-0378">Hydrolase</keyword>
<gene>
    <name evidence="5" type="ORF">ENM42_02260</name>
</gene>
<proteinExistence type="predicted"/>
<evidence type="ECO:0008006" key="6">
    <source>
        <dbReference type="Google" id="ProtNLM"/>
    </source>
</evidence>
<dbReference type="Gene3D" id="3.40.50.300">
    <property type="entry name" value="P-loop containing nucleotide triphosphate hydrolases"/>
    <property type="match status" value="1"/>
</dbReference>
<dbReference type="AlphaFoldDB" id="A0A7C5U7B3"/>
<evidence type="ECO:0000256" key="1">
    <source>
        <dbReference type="ARBA" id="ARBA00022741"/>
    </source>
</evidence>
<evidence type="ECO:0000256" key="3">
    <source>
        <dbReference type="ARBA" id="ARBA00023134"/>
    </source>
</evidence>
<evidence type="ECO:0000256" key="4">
    <source>
        <dbReference type="ARBA" id="ARBA00023186"/>
    </source>
</evidence>
<reference evidence="5" key="1">
    <citation type="journal article" date="2020" name="mSystems">
        <title>Genome- and Community-Level Interaction Insights into Carbon Utilization and Element Cycling Functions of Hydrothermarchaeota in Hydrothermal Sediment.</title>
        <authorList>
            <person name="Zhou Z."/>
            <person name="Liu Y."/>
            <person name="Xu W."/>
            <person name="Pan J."/>
            <person name="Luo Z.H."/>
            <person name="Li M."/>
        </authorList>
    </citation>
    <scope>NUCLEOTIDE SEQUENCE [LARGE SCALE GENOMIC DNA]</scope>
    <source>
        <strain evidence="5">SpSt-1084</strain>
    </source>
</reference>
<comment type="caution">
    <text evidence="5">The sequence shown here is derived from an EMBL/GenBank/DDBJ whole genome shotgun (WGS) entry which is preliminary data.</text>
</comment>